<dbReference type="PANTHER" id="PTHR48090:SF7">
    <property type="entry name" value="RFBJ PROTEIN"/>
    <property type="match status" value="1"/>
</dbReference>
<evidence type="ECO:0000313" key="5">
    <source>
        <dbReference type="EMBL" id="RUT31209.1"/>
    </source>
</evidence>
<accession>A0A433XAV0</accession>
<evidence type="ECO:0000256" key="1">
    <source>
        <dbReference type="SAM" id="MobiDB-lite"/>
    </source>
</evidence>
<keyword evidence="2" id="KW-0472">Membrane</keyword>
<keyword evidence="6" id="KW-1185">Reference proteome</keyword>
<dbReference type="Proteomes" id="UP000281547">
    <property type="component" value="Unassembled WGS sequence"/>
</dbReference>
<dbReference type="OrthoDB" id="9811222at2"/>
<feature type="transmembrane region" description="Helical" evidence="2">
    <location>
        <begin position="356"/>
        <end position="377"/>
    </location>
</feature>
<keyword evidence="5" id="KW-0808">Transferase</keyword>
<comment type="caution">
    <text evidence="5">The sequence shown here is derived from an EMBL/GenBank/DDBJ whole genome shotgun (WGS) entry which is preliminary data.</text>
</comment>
<feature type="transmembrane region" description="Helical" evidence="2">
    <location>
        <begin position="266"/>
        <end position="288"/>
    </location>
</feature>
<dbReference type="PANTHER" id="PTHR48090">
    <property type="entry name" value="UNDECAPRENYL-PHOSPHATE 4-DEOXY-4-FORMAMIDO-L-ARABINOSE TRANSFERASE-RELATED"/>
    <property type="match status" value="1"/>
</dbReference>
<dbReference type="Pfam" id="PF26629">
    <property type="entry name" value="GT2_TM_C"/>
    <property type="match status" value="1"/>
</dbReference>
<dbReference type="AlphaFoldDB" id="A0A433XAV0"/>
<dbReference type="RefSeq" id="WP_127188455.1">
    <property type="nucleotide sequence ID" value="NZ_RZNJ01000003.1"/>
</dbReference>
<gene>
    <name evidence="5" type="ORF">EMQ25_10120</name>
</gene>
<dbReference type="Gene3D" id="3.90.550.10">
    <property type="entry name" value="Spore Coat Polysaccharide Biosynthesis Protein SpsA, Chain A"/>
    <property type="match status" value="1"/>
</dbReference>
<dbReference type="GO" id="GO:0016740">
    <property type="term" value="F:transferase activity"/>
    <property type="evidence" value="ECO:0007669"/>
    <property type="project" value="UniProtKB-KW"/>
</dbReference>
<reference evidence="5 6" key="1">
    <citation type="journal article" date="2016" name="Int. J. Syst. Evol. Microbiol.">
        <title>Arsenicitalea aurantiaca gen. nov., sp. nov., a new member of the family Hyphomicrobiaceae, isolated from high-arsenic sediment.</title>
        <authorList>
            <person name="Mu Y."/>
            <person name="Zhou L."/>
            <person name="Zeng X.C."/>
            <person name="Liu L."/>
            <person name="Pan Y."/>
            <person name="Chen X."/>
            <person name="Wang J."/>
            <person name="Li S."/>
            <person name="Li W.J."/>
            <person name="Wang Y."/>
        </authorList>
    </citation>
    <scope>NUCLEOTIDE SEQUENCE [LARGE SCALE GENOMIC DNA]</scope>
    <source>
        <strain evidence="5 6">42-50</strain>
    </source>
</reference>
<name>A0A433XAV0_9HYPH</name>
<feature type="transmembrane region" description="Helical" evidence="2">
    <location>
        <begin position="317"/>
        <end position="336"/>
    </location>
</feature>
<evidence type="ECO:0000313" key="6">
    <source>
        <dbReference type="Proteomes" id="UP000281547"/>
    </source>
</evidence>
<dbReference type="InterPro" id="IPR058718">
    <property type="entry name" value="Agl6_TM_C"/>
</dbReference>
<dbReference type="InterPro" id="IPR050256">
    <property type="entry name" value="Glycosyltransferase_2"/>
</dbReference>
<evidence type="ECO:0000256" key="2">
    <source>
        <dbReference type="SAM" id="Phobius"/>
    </source>
</evidence>
<dbReference type="EMBL" id="RZNJ01000003">
    <property type="protein sequence ID" value="RUT31209.1"/>
    <property type="molecule type" value="Genomic_DNA"/>
</dbReference>
<dbReference type="InterPro" id="IPR029044">
    <property type="entry name" value="Nucleotide-diphossugar_trans"/>
</dbReference>
<dbReference type="Pfam" id="PF00535">
    <property type="entry name" value="Glycos_transf_2"/>
    <property type="match status" value="1"/>
</dbReference>
<feature type="domain" description="Low-salt glycan biosynthesis hexosyltransferase Agl6 C-terminal transmembrane region" evidence="4">
    <location>
        <begin position="288"/>
        <end position="379"/>
    </location>
</feature>
<keyword evidence="2" id="KW-1133">Transmembrane helix</keyword>
<keyword evidence="2" id="KW-0812">Transmembrane</keyword>
<proteinExistence type="predicted"/>
<dbReference type="InterPro" id="IPR001173">
    <property type="entry name" value="Glyco_trans_2-like"/>
</dbReference>
<evidence type="ECO:0000259" key="4">
    <source>
        <dbReference type="Pfam" id="PF26629"/>
    </source>
</evidence>
<organism evidence="5 6">
    <name type="scientific">Arsenicitalea aurantiaca</name>
    <dbReference type="NCBI Taxonomy" id="1783274"/>
    <lineage>
        <taxon>Bacteria</taxon>
        <taxon>Pseudomonadati</taxon>
        <taxon>Pseudomonadota</taxon>
        <taxon>Alphaproteobacteria</taxon>
        <taxon>Hyphomicrobiales</taxon>
        <taxon>Devosiaceae</taxon>
        <taxon>Arsenicitalea</taxon>
    </lineage>
</organism>
<feature type="transmembrane region" description="Helical" evidence="2">
    <location>
        <begin position="232"/>
        <end position="254"/>
    </location>
</feature>
<dbReference type="SUPFAM" id="SSF53448">
    <property type="entry name" value="Nucleotide-diphospho-sugar transferases"/>
    <property type="match status" value="1"/>
</dbReference>
<feature type="region of interest" description="Disordered" evidence="1">
    <location>
        <begin position="393"/>
        <end position="414"/>
    </location>
</feature>
<dbReference type="CDD" id="cd04179">
    <property type="entry name" value="DPM_DPG-synthase_like"/>
    <property type="match status" value="1"/>
</dbReference>
<protein>
    <submittedName>
        <fullName evidence="5">Glycosyltransferase family 2 protein</fullName>
    </submittedName>
</protein>
<evidence type="ECO:0000259" key="3">
    <source>
        <dbReference type="Pfam" id="PF00535"/>
    </source>
</evidence>
<feature type="domain" description="Glycosyltransferase 2-like" evidence="3">
    <location>
        <begin position="7"/>
        <end position="166"/>
    </location>
</feature>
<sequence>MAALELTILMPCLNEAETLRICITKAQSFLARTGIEGEVVVADNGSTDGSQEIAEAAGARVVPIPTRGYGAALAGGIAEARGRFVIMGDADDSYDFANLDAFVEKLRAGNALVMGNRFAGGIAPGAMPWHHRYLGNPVLSFVGRLFFRTRIGDFHCGLRGFDRDAIIALNLRTSGMEFASEMVVKATLEGLSIAEVPTTLSPDGRSRAPHLRSFRDGWRHLRFLLLFSPRWLFLYPGIALLVFGLVTGAVLWPGPLRLSSGIVIDLHTFLVAAMCIIVGVQSISFALIGRRFASRYGFIPRSERFDRVLEALTLERILLGAIVLMVAGLVALFWGFSEWAERGFGPLNAETTLRVMIVAMTALVVGFQLMMSGFLSSMTNIPLGERRVVDRPIPAGPLRRRDDPPAQNPAKSNE</sequence>